<accession>Q750R6</accession>
<dbReference type="OMA" id="NIYIHDG"/>
<dbReference type="InParanoid" id="Q750R6"/>
<dbReference type="Proteomes" id="UP000000591">
    <property type="component" value="Chromosome VII"/>
</dbReference>
<reference evidence="3" key="2">
    <citation type="journal article" date="2013" name="G3 (Bethesda)">
        <title>Genomes of Ashbya fungi isolated from insects reveal four mating-type loci, numerous translocations, lack of transposons, and distinct gene duplications.</title>
        <authorList>
            <person name="Dietrich F.S."/>
            <person name="Voegeli S."/>
            <person name="Kuo S."/>
            <person name="Philippsen P."/>
        </authorList>
    </citation>
    <scope>GENOME REANNOTATION</scope>
    <source>
        <strain evidence="3">ATCC 10895 / CBS 109.51 / FGSC 9923 / NRRL Y-1056</strain>
    </source>
</reference>
<dbReference type="EMBL" id="AE016820">
    <property type="protein sequence ID" value="AAS54367.2"/>
    <property type="molecule type" value="Genomic_DNA"/>
</dbReference>
<dbReference type="HOGENOM" id="CLU_018066_0_0_1"/>
<dbReference type="OrthoDB" id="4070605at2759"/>
<dbReference type="eggNOG" id="ENOG502QRGG">
    <property type="taxonomic scope" value="Eukaryota"/>
</dbReference>
<feature type="compositionally biased region" description="Acidic residues" evidence="1">
    <location>
        <begin position="353"/>
        <end position="375"/>
    </location>
</feature>
<evidence type="ECO:0000313" key="2">
    <source>
        <dbReference type="EMBL" id="AAS54367.2"/>
    </source>
</evidence>
<name>Q750R6_EREGS</name>
<feature type="compositionally biased region" description="Basic and acidic residues" evidence="1">
    <location>
        <begin position="343"/>
        <end position="352"/>
    </location>
</feature>
<dbReference type="FunCoup" id="Q750R6">
    <property type="interactions" value="68"/>
</dbReference>
<sequence length="698" mass="78752">MGKEAPIRQDASKVKVKAMGSLFLLSYMDPLAFVDRRLDVFNIYLYIDIPTIDYYNDEMTQAKLFRLNRRFKIHKVKDQILGSFTDGKPDVWKRLLLEREKNEGSFKLYVCSSGSLRYVESIRFLIESCWNEVRAHTDCIRIRFYVQVTPTSQKWFTTFLNKEILDADILEFLLIDTYSSILSKSSIPFKEYYAKLNEKFLRPPDPFTLDSIVIVTNSTGVKALLTILSDRPLTSYLSQESLDSLNKTALQRNGKIVSAAEKHPEQDETPLKRNSSSIIKFQNSLLTSNKDKAVRVRSLSLQRQSHRPQLIPMSCQSAAHVHAHSMSSGKTELKHELTEIAPADWKHTAADERELEDDDDFDDDSDMEYESSDDDGISFYVPNLLSRTATNEPDTGHDTTCESSDPPSRRRFRSLSLMDPPSRAPFSQCMPPPLEHIEDEMCSPTVNNEWYTNIYVHDGHFGEHSATNQAKRPKRSLRQECSANGLIPPEFYSRLSSPSSSNNSSNSSLQNLHLLPGTFAKLLSIHSNSSSEDKKASPSSSTLFDKRLVSKSFDEVRRQPSIQLFQTLMNGNGLALNFRANKPLPSPSYEGECPTPRETEDSDANKTLQQSQPGSVATIFNSDKVSQTLNKFNLQIYNSDNGTSLSQLAVPDPVGSTSHFASPSKPSQPFRKPKFTLDLYGDDDIANKGAWVLGANNR</sequence>
<feature type="region of interest" description="Disordered" evidence="1">
    <location>
        <begin position="580"/>
        <end position="614"/>
    </location>
</feature>
<organism evidence="2 3">
    <name type="scientific">Eremothecium gossypii (strain ATCC 10895 / CBS 109.51 / FGSC 9923 / NRRL Y-1056)</name>
    <name type="common">Yeast</name>
    <name type="synonym">Ashbya gossypii</name>
    <dbReference type="NCBI Taxonomy" id="284811"/>
    <lineage>
        <taxon>Eukaryota</taxon>
        <taxon>Fungi</taxon>
        <taxon>Dikarya</taxon>
        <taxon>Ascomycota</taxon>
        <taxon>Saccharomycotina</taxon>
        <taxon>Saccharomycetes</taxon>
        <taxon>Saccharomycetales</taxon>
        <taxon>Saccharomycetaceae</taxon>
        <taxon>Eremothecium</taxon>
    </lineage>
</organism>
<evidence type="ECO:0000256" key="1">
    <source>
        <dbReference type="SAM" id="MobiDB-lite"/>
    </source>
</evidence>
<gene>
    <name evidence="2" type="ORF">AGOS_AGL124C</name>
</gene>
<proteinExistence type="predicted"/>
<feature type="compositionally biased region" description="Polar residues" evidence="1">
    <location>
        <begin position="605"/>
        <end position="614"/>
    </location>
</feature>
<dbReference type="KEGG" id="ago:AGOS_AGL124C"/>
<feature type="region of interest" description="Disordered" evidence="1">
    <location>
        <begin position="387"/>
        <end position="428"/>
    </location>
</feature>
<evidence type="ECO:0000313" key="3">
    <source>
        <dbReference type="Proteomes" id="UP000000591"/>
    </source>
</evidence>
<keyword evidence="3" id="KW-1185">Reference proteome</keyword>
<dbReference type="AlphaFoldDB" id="Q750R6"/>
<feature type="region of interest" description="Disordered" evidence="1">
    <location>
        <begin position="343"/>
        <end position="375"/>
    </location>
</feature>
<dbReference type="GeneID" id="4622842"/>
<reference evidence="2 3" key="1">
    <citation type="journal article" date="2004" name="Science">
        <title>The Ashbya gossypii genome as a tool for mapping the ancient Saccharomyces cerevisiae genome.</title>
        <authorList>
            <person name="Dietrich F.S."/>
            <person name="Voegeli S."/>
            <person name="Brachat S."/>
            <person name="Lerch A."/>
            <person name="Gates K."/>
            <person name="Steiner S."/>
            <person name="Mohr C."/>
            <person name="Pohlmann R."/>
            <person name="Luedi P."/>
            <person name="Choi S."/>
            <person name="Wing R.A."/>
            <person name="Flavier A."/>
            <person name="Gaffney T.D."/>
            <person name="Philippsen P."/>
        </authorList>
    </citation>
    <scope>NUCLEOTIDE SEQUENCE [LARGE SCALE GENOMIC DNA]</scope>
    <source>
        <strain evidence="3">ATCC 10895 / CBS 109.51 / FGSC 9923 / NRRL Y-1056</strain>
    </source>
</reference>
<protein>
    <submittedName>
        <fullName evidence="2">AGL124Cp</fullName>
    </submittedName>
</protein>
<dbReference type="RefSeq" id="NP_986543.2">
    <property type="nucleotide sequence ID" value="NM_211605.2"/>
</dbReference>